<keyword evidence="5" id="KW-0653">Protein transport</keyword>
<dbReference type="Gene3D" id="3.90.70.10">
    <property type="entry name" value="Cysteine proteinases"/>
    <property type="match status" value="1"/>
</dbReference>
<organism evidence="14 15">
    <name type="scientific">Chitinophaga filiformis</name>
    <name type="common">Myxococcus filiformis</name>
    <name type="synonym">Flexibacter filiformis</name>
    <dbReference type="NCBI Taxonomy" id="104663"/>
    <lineage>
        <taxon>Bacteria</taxon>
        <taxon>Pseudomonadati</taxon>
        <taxon>Bacteroidota</taxon>
        <taxon>Chitinophagia</taxon>
        <taxon>Chitinophagales</taxon>
        <taxon>Chitinophagaceae</taxon>
        <taxon>Chitinophaga</taxon>
    </lineage>
</organism>
<dbReference type="RefSeq" id="WP_247813790.1">
    <property type="nucleotide sequence ID" value="NZ_CP095855.1"/>
</dbReference>
<dbReference type="SUPFAM" id="SSF90123">
    <property type="entry name" value="ABC transporter transmembrane region"/>
    <property type="match status" value="1"/>
</dbReference>
<evidence type="ECO:0000256" key="4">
    <source>
        <dbReference type="ARBA" id="ARBA00022840"/>
    </source>
</evidence>
<evidence type="ECO:0000256" key="1">
    <source>
        <dbReference type="ARBA" id="ARBA00004651"/>
    </source>
</evidence>
<evidence type="ECO:0000313" key="15">
    <source>
        <dbReference type="Proteomes" id="UP000830198"/>
    </source>
</evidence>
<feature type="transmembrane region" description="Helical" evidence="10">
    <location>
        <begin position="210"/>
        <end position="232"/>
    </location>
</feature>
<evidence type="ECO:0000256" key="2">
    <source>
        <dbReference type="ARBA" id="ARBA00022692"/>
    </source>
</evidence>
<dbReference type="PROSITE" id="PS50990">
    <property type="entry name" value="PEPTIDASE_C39"/>
    <property type="match status" value="1"/>
</dbReference>
<dbReference type="InterPro" id="IPR027417">
    <property type="entry name" value="P-loop_NTPase"/>
</dbReference>
<evidence type="ECO:0000256" key="9">
    <source>
        <dbReference type="SAM" id="MobiDB-lite"/>
    </source>
</evidence>
<dbReference type="InterPro" id="IPR005074">
    <property type="entry name" value="Peptidase_C39"/>
</dbReference>
<name>A0ABY4I6G0_CHIFI</name>
<evidence type="ECO:0000259" key="12">
    <source>
        <dbReference type="PROSITE" id="PS50929"/>
    </source>
</evidence>
<protein>
    <submittedName>
        <fullName evidence="14">Peptidase domain-containing ABC transporter</fullName>
    </submittedName>
</protein>
<evidence type="ECO:0000256" key="6">
    <source>
        <dbReference type="ARBA" id="ARBA00022989"/>
    </source>
</evidence>
<dbReference type="InterPro" id="IPR017871">
    <property type="entry name" value="ABC_transporter-like_CS"/>
</dbReference>
<feature type="transmembrane region" description="Helical" evidence="10">
    <location>
        <begin position="312"/>
        <end position="333"/>
    </location>
</feature>
<dbReference type="PANTHER" id="PTHR24221">
    <property type="entry name" value="ATP-BINDING CASSETTE SUB-FAMILY B"/>
    <property type="match status" value="1"/>
</dbReference>
<reference evidence="14 15" key="1">
    <citation type="submission" date="2022-04" db="EMBL/GenBank/DDBJ databases">
        <title>The arsenic-methylating capacity of Chitinophaga filiformis YT5 during chitin decomposition.</title>
        <authorList>
            <person name="Chen G."/>
            <person name="Liang Y."/>
        </authorList>
    </citation>
    <scope>NUCLEOTIDE SEQUENCE [LARGE SCALE GENOMIC DNA]</scope>
    <source>
        <strain evidence="14 15">YT5</strain>
    </source>
</reference>
<dbReference type="Gene3D" id="1.20.1560.10">
    <property type="entry name" value="ABC transporter type 1, transmembrane domain"/>
    <property type="match status" value="1"/>
</dbReference>
<keyword evidence="2 10" id="KW-0812">Transmembrane</keyword>
<gene>
    <name evidence="14" type="ORF">MYF79_10310</name>
</gene>
<dbReference type="CDD" id="cd18571">
    <property type="entry name" value="ABC_6TM_peptidase_like"/>
    <property type="match status" value="1"/>
</dbReference>
<dbReference type="InterPro" id="IPR003593">
    <property type="entry name" value="AAA+_ATPase"/>
</dbReference>
<keyword evidence="7 10" id="KW-0472">Membrane</keyword>
<dbReference type="InterPro" id="IPR011527">
    <property type="entry name" value="ABC1_TM_dom"/>
</dbReference>
<evidence type="ECO:0000256" key="3">
    <source>
        <dbReference type="ARBA" id="ARBA00022741"/>
    </source>
</evidence>
<dbReference type="PANTHER" id="PTHR24221:SF654">
    <property type="entry name" value="ATP-BINDING CASSETTE SUB-FAMILY B MEMBER 6"/>
    <property type="match status" value="1"/>
</dbReference>
<dbReference type="PROSITE" id="PS50893">
    <property type="entry name" value="ABC_TRANSPORTER_2"/>
    <property type="match status" value="1"/>
</dbReference>
<dbReference type="CDD" id="cd02418">
    <property type="entry name" value="Peptidase_C39B"/>
    <property type="match status" value="1"/>
</dbReference>
<dbReference type="SMART" id="SM00382">
    <property type="entry name" value="AAA"/>
    <property type="match status" value="1"/>
</dbReference>
<dbReference type="InterPro" id="IPR003439">
    <property type="entry name" value="ABC_transporter-like_ATP-bd"/>
</dbReference>
<feature type="domain" description="ABC transporter" evidence="11">
    <location>
        <begin position="519"/>
        <end position="755"/>
    </location>
</feature>
<dbReference type="PROSITE" id="PS50929">
    <property type="entry name" value="ABC_TM1F"/>
    <property type="match status" value="1"/>
</dbReference>
<feature type="transmembrane region" description="Helical" evidence="10">
    <location>
        <begin position="174"/>
        <end position="195"/>
    </location>
</feature>
<evidence type="ECO:0000313" key="14">
    <source>
        <dbReference type="EMBL" id="UPK71673.1"/>
    </source>
</evidence>
<proteinExistence type="predicted"/>
<evidence type="ECO:0000256" key="7">
    <source>
        <dbReference type="ARBA" id="ARBA00023136"/>
    </source>
</evidence>
<keyword evidence="6 10" id="KW-1133">Transmembrane helix</keyword>
<keyword evidence="8" id="KW-0080">Bacteriocin transport</keyword>
<keyword evidence="3" id="KW-0547">Nucleotide-binding</keyword>
<dbReference type="Pfam" id="PF03412">
    <property type="entry name" value="Peptidase_C39"/>
    <property type="match status" value="1"/>
</dbReference>
<keyword evidence="5" id="KW-0813">Transport</keyword>
<dbReference type="SUPFAM" id="SSF52540">
    <property type="entry name" value="P-loop containing nucleoside triphosphate hydrolases"/>
    <property type="match status" value="1"/>
</dbReference>
<comment type="subcellular location">
    <subcellularLocation>
        <location evidence="1">Cell membrane</location>
        <topology evidence="1">Multi-pass membrane protein</topology>
    </subcellularLocation>
</comment>
<dbReference type="PROSITE" id="PS00211">
    <property type="entry name" value="ABC_TRANSPORTER_1"/>
    <property type="match status" value="1"/>
</dbReference>
<feature type="region of interest" description="Disordered" evidence="9">
    <location>
        <begin position="486"/>
        <end position="505"/>
    </location>
</feature>
<evidence type="ECO:0000256" key="5">
    <source>
        <dbReference type="ARBA" id="ARBA00022927"/>
    </source>
</evidence>
<accession>A0ABY4I6G0</accession>
<dbReference type="InterPro" id="IPR039421">
    <property type="entry name" value="Type_1_exporter"/>
</dbReference>
<dbReference type="InterPro" id="IPR036640">
    <property type="entry name" value="ABC1_TM_sf"/>
</dbReference>
<dbReference type="Pfam" id="PF00664">
    <property type="entry name" value="ABC_membrane"/>
    <property type="match status" value="1"/>
</dbReference>
<sequence>MKKKYKYFQQHDFMDCGPACLRMIAAFHGKDYTLDFLRTHSYITQNGVSLLGLCEAAEKIGFRTMISKISFQQFIRDAPLPCVLHWRQEHFVVLYAVKKKGIRKEREYLIGDPAHGLVKVDESTFLKCWISSDDKGVALFLDPTPDFYLKDDTTKSNKYGFRFLFEYAKPYKKYFLQILAGIILGNLIGLCFPFLTQSLVDNGVNTRNVSFIHLILLSQLILFLGTIAVDLIRNWLLLHVSTRISVSIISNFLLKIMKLPISFFESKNVGDLTQRITDHKRVETFLTGSTLNTLFSIVTLLVYSFVLSIYSVYLLLIFLAGSALSVLWICIFLNRRKSIDYNRFQRARETQNSLFEIITGMQEIKLYNSQRARRWNWERIQARLFTINMKSLALEQYQEIGSSFFTQLKNILISYSAAMLVIDQKISLGVMLSISYIIGQMNGPLVQLISFVRSIQDAKISLDRLGEIHNKSNEEINEDSLLQQRHAEKATQTEENETNGLIPKKATNGNLRELKREGIVISDLCFRYGAPGTPYVLDNINLFIPKGKITAIVGSSGSGKTTLMKLLLKFYTPDEGKILVDGTNLIDISANGWRSNCGTVMQDSFVFNDTIARNIAMDDRTISMDKLNEAAKLANLHEYIHKLPFRFTTRVSNTGSCLSGGQKQRLFIARAIYKDPKYLLFDEATSALDSNNEKIIMENLTRFYEGRTVIVIAHRLSTVKNADQIIVMKDGQIVEQGDHWSLAAMKGYYFELVKNQIELGAA</sequence>
<dbReference type="Proteomes" id="UP000830198">
    <property type="component" value="Chromosome"/>
</dbReference>
<keyword evidence="4" id="KW-0067">ATP-binding</keyword>
<feature type="transmembrane region" description="Helical" evidence="10">
    <location>
        <begin position="285"/>
        <end position="306"/>
    </location>
</feature>
<dbReference type="Gene3D" id="3.40.50.300">
    <property type="entry name" value="P-loop containing nucleotide triphosphate hydrolases"/>
    <property type="match status" value="1"/>
</dbReference>
<evidence type="ECO:0000259" key="11">
    <source>
        <dbReference type="PROSITE" id="PS50893"/>
    </source>
</evidence>
<dbReference type="EMBL" id="CP095855">
    <property type="protein sequence ID" value="UPK71673.1"/>
    <property type="molecule type" value="Genomic_DNA"/>
</dbReference>
<evidence type="ECO:0000256" key="10">
    <source>
        <dbReference type="SAM" id="Phobius"/>
    </source>
</evidence>
<keyword evidence="15" id="KW-1185">Reference proteome</keyword>
<evidence type="ECO:0000259" key="13">
    <source>
        <dbReference type="PROSITE" id="PS50990"/>
    </source>
</evidence>
<evidence type="ECO:0000256" key="8">
    <source>
        <dbReference type="ARBA" id="ARBA00043264"/>
    </source>
</evidence>
<feature type="domain" description="ABC transmembrane type-1" evidence="12">
    <location>
        <begin position="178"/>
        <end position="457"/>
    </location>
</feature>
<feature type="domain" description="Peptidase C39" evidence="13">
    <location>
        <begin position="10"/>
        <end position="136"/>
    </location>
</feature>
<dbReference type="Pfam" id="PF00005">
    <property type="entry name" value="ABC_tran"/>
    <property type="match status" value="1"/>
</dbReference>